<feature type="domain" description="Isochorismatase-like" evidence="1">
    <location>
        <begin position="17"/>
        <end position="169"/>
    </location>
</feature>
<reference evidence="2 3" key="1">
    <citation type="submission" date="2016-06" db="EMBL/GenBank/DDBJ databases">
        <title>Genome sequence of endosymbiont of Candidatus Endolucinida thiodiazotropha.</title>
        <authorList>
            <person name="Poehlein A."/>
            <person name="Koenig S."/>
            <person name="Heiden S.E."/>
            <person name="Thuermer A."/>
            <person name="Voget S."/>
            <person name="Daniel R."/>
            <person name="Markert S."/>
            <person name="Gros O."/>
            <person name="Schweder T."/>
        </authorList>
    </citation>
    <scope>NUCLEOTIDE SEQUENCE [LARGE SCALE GENOMIC DNA]</scope>
    <source>
        <strain evidence="2 3">COS</strain>
    </source>
</reference>
<comment type="caution">
    <text evidence="2">The sequence shown here is derived from an EMBL/GenBank/DDBJ whole genome shotgun (WGS) entry which is preliminary data.</text>
</comment>
<dbReference type="OrthoDB" id="9796958at2"/>
<dbReference type="EMBL" id="MARB01000003">
    <property type="protein sequence ID" value="ODJ89161.1"/>
    <property type="molecule type" value="Genomic_DNA"/>
</dbReference>
<accession>A0A7Z0VPX6</accession>
<dbReference type="Gene3D" id="3.40.50.850">
    <property type="entry name" value="Isochorismatase-like"/>
    <property type="match status" value="1"/>
</dbReference>
<dbReference type="Proteomes" id="UP000094769">
    <property type="component" value="Unassembled WGS sequence"/>
</dbReference>
<evidence type="ECO:0000313" key="3">
    <source>
        <dbReference type="Proteomes" id="UP000094769"/>
    </source>
</evidence>
<sequence>MSKSKCELPLTHAKTSQLLIINTQERLTKAMPKLDLDQMVTNIVKLSQAASVLEVPIILSEHYGKGLGNTLPQIAKHLPPHTKAKDKLTFSCCTAPGFEEELTENGNRKQVVIVGLEAHICVLQTASGLQQWGYQVFVVEDAISSRNPHHRKNALQRMRLNGVQITNSESVAFEWMGDANNPKFKEVSLLFR</sequence>
<gene>
    <name evidence="2" type="ORF">CODIS_07750</name>
</gene>
<dbReference type="AlphaFoldDB" id="A0A7Z0VPX6"/>
<dbReference type="PANTHER" id="PTHR14119:SF3">
    <property type="entry name" value="ISOCHORISMATASE DOMAIN-CONTAINING PROTEIN 2"/>
    <property type="match status" value="1"/>
</dbReference>
<evidence type="ECO:0000313" key="2">
    <source>
        <dbReference type="EMBL" id="ODJ89161.1"/>
    </source>
</evidence>
<protein>
    <submittedName>
        <fullName evidence="2">Isochorismatase family protein</fullName>
    </submittedName>
</protein>
<evidence type="ECO:0000259" key="1">
    <source>
        <dbReference type="Pfam" id="PF00857"/>
    </source>
</evidence>
<organism evidence="2 3">
    <name type="scientific">Candidatus Thiodiazotropha endolucinida</name>
    <dbReference type="NCBI Taxonomy" id="1655433"/>
    <lineage>
        <taxon>Bacteria</taxon>
        <taxon>Pseudomonadati</taxon>
        <taxon>Pseudomonadota</taxon>
        <taxon>Gammaproteobacteria</taxon>
        <taxon>Chromatiales</taxon>
        <taxon>Sedimenticolaceae</taxon>
        <taxon>Candidatus Thiodiazotropha</taxon>
    </lineage>
</organism>
<dbReference type="CDD" id="cd01012">
    <property type="entry name" value="YcaC_related"/>
    <property type="match status" value="1"/>
</dbReference>
<name>A0A7Z0VPX6_9GAMM</name>
<dbReference type="InterPro" id="IPR050993">
    <property type="entry name" value="Isochorismatase_domain"/>
</dbReference>
<dbReference type="PANTHER" id="PTHR14119">
    <property type="entry name" value="HYDROLASE"/>
    <property type="match status" value="1"/>
</dbReference>
<dbReference type="InterPro" id="IPR000868">
    <property type="entry name" value="Isochorismatase-like_dom"/>
</dbReference>
<proteinExistence type="predicted"/>
<dbReference type="Pfam" id="PF00857">
    <property type="entry name" value="Isochorismatase"/>
    <property type="match status" value="1"/>
</dbReference>
<dbReference type="SUPFAM" id="SSF52499">
    <property type="entry name" value="Isochorismatase-like hydrolases"/>
    <property type="match status" value="1"/>
</dbReference>
<keyword evidence="3" id="KW-1185">Reference proteome</keyword>
<dbReference type="InterPro" id="IPR036380">
    <property type="entry name" value="Isochorismatase-like_sf"/>
</dbReference>
<dbReference type="RefSeq" id="WP_069121377.1">
    <property type="nucleotide sequence ID" value="NZ_MARB01000003.1"/>
</dbReference>